<feature type="transmembrane region" description="Helical" evidence="1">
    <location>
        <begin position="51"/>
        <end position="70"/>
    </location>
</feature>
<organism evidence="2 3">
    <name type="scientific">Streptococcus loxodontisalivarius</name>
    <dbReference type="NCBI Taxonomy" id="1349415"/>
    <lineage>
        <taxon>Bacteria</taxon>
        <taxon>Bacillati</taxon>
        <taxon>Bacillota</taxon>
        <taxon>Bacilli</taxon>
        <taxon>Lactobacillales</taxon>
        <taxon>Streptococcaceae</taxon>
        <taxon>Streptococcus</taxon>
    </lineage>
</organism>
<keyword evidence="3" id="KW-1185">Reference proteome</keyword>
<proteinExistence type="predicted"/>
<dbReference type="EMBL" id="JAFBEH010000004">
    <property type="protein sequence ID" value="MBM7642042.1"/>
    <property type="molecule type" value="Genomic_DNA"/>
</dbReference>
<keyword evidence="1" id="KW-0812">Transmembrane</keyword>
<sequence>MNTRVFKDISKYQHRAWLGFTTRQVIFVLPAIAITLLILGLNLVYWQFGDWFVYGFVFCFTIPLMLFGVYRPNDLPFETYLSYRLHFELTKPLRTLTGKEEKNDLQKKTINEIESL</sequence>
<reference evidence="2 3" key="1">
    <citation type="submission" date="2021-01" db="EMBL/GenBank/DDBJ databases">
        <title>Genomic Encyclopedia of Type Strains, Phase IV (KMG-IV): sequencing the most valuable type-strain genomes for metagenomic binning, comparative biology and taxonomic classification.</title>
        <authorList>
            <person name="Goeker M."/>
        </authorList>
    </citation>
    <scope>NUCLEOTIDE SEQUENCE [LARGE SCALE GENOMIC DNA]</scope>
    <source>
        <strain evidence="2 3">DSM 27382</strain>
    </source>
</reference>
<evidence type="ECO:0000313" key="2">
    <source>
        <dbReference type="EMBL" id="MBM7642042.1"/>
    </source>
</evidence>
<comment type="caution">
    <text evidence="2">The sequence shown here is derived from an EMBL/GenBank/DDBJ whole genome shotgun (WGS) entry which is preliminary data.</text>
</comment>
<dbReference type="Proteomes" id="UP000697472">
    <property type="component" value="Unassembled WGS sequence"/>
</dbReference>
<dbReference type="Pfam" id="PF12666">
    <property type="entry name" value="PrgI"/>
    <property type="match status" value="1"/>
</dbReference>
<evidence type="ECO:0000313" key="3">
    <source>
        <dbReference type="Proteomes" id="UP000697472"/>
    </source>
</evidence>
<accession>A0ABS2PPT2</accession>
<dbReference type="InterPro" id="IPR024414">
    <property type="entry name" value="Uncharacterised_PrgI"/>
</dbReference>
<name>A0ABS2PPT2_9STRE</name>
<evidence type="ECO:0000256" key="1">
    <source>
        <dbReference type="SAM" id="Phobius"/>
    </source>
</evidence>
<keyword evidence="1" id="KW-0472">Membrane</keyword>
<gene>
    <name evidence="2" type="ORF">JOC28_000334</name>
</gene>
<protein>
    <recommendedName>
        <fullName evidence="4">PrgI family protein</fullName>
    </recommendedName>
</protein>
<dbReference type="RefSeq" id="WP_205008908.1">
    <property type="nucleotide sequence ID" value="NZ_JAFBEH010000004.1"/>
</dbReference>
<evidence type="ECO:0008006" key="4">
    <source>
        <dbReference type="Google" id="ProtNLM"/>
    </source>
</evidence>
<keyword evidence="1" id="KW-1133">Transmembrane helix</keyword>
<feature type="transmembrane region" description="Helical" evidence="1">
    <location>
        <begin position="25"/>
        <end position="45"/>
    </location>
</feature>